<dbReference type="PANTHER" id="PTHR24171">
    <property type="entry name" value="ANKYRIN REPEAT DOMAIN-CONTAINING PROTEIN 39-RELATED"/>
    <property type="match status" value="1"/>
</dbReference>
<dbReference type="PANTHER" id="PTHR24171:SF8">
    <property type="entry name" value="BRCA1-ASSOCIATED RING DOMAIN PROTEIN 1"/>
    <property type="match status" value="1"/>
</dbReference>
<comment type="similarity">
    <text evidence="6">Belongs to the ARTD/PARP family.</text>
</comment>
<feature type="repeat" description="ANK" evidence="8">
    <location>
        <begin position="105"/>
        <end position="137"/>
    </location>
</feature>
<keyword evidence="9" id="KW-0175">Coiled coil</keyword>
<dbReference type="Pfam" id="PF07647">
    <property type="entry name" value="SAM_2"/>
    <property type="match status" value="1"/>
</dbReference>
<evidence type="ECO:0000256" key="5">
    <source>
        <dbReference type="ARBA" id="ARBA00023043"/>
    </source>
</evidence>
<dbReference type="GO" id="GO:0003950">
    <property type="term" value="F:NAD+ poly-ADP-ribosyltransferase activity"/>
    <property type="evidence" value="ECO:0007669"/>
    <property type="project" value="UniProtKB-EC"/>
</dbReference>
<sequence>MNGEDIEITNENTIKILELPLPELKVDDYYAIDIFTAASVDYYTFRDLVSKIEFNEKENCNMGEFLNQKNVGGWSPLLYASYLNQIDTINLLLKYNVDANITNNKKETAIMLASACGHENIVKTLIDNKSDCNLQNECGKTALVYATLHNQISCIYVLLEKGADPNIVDDVGNTPTLYACKCDNENILRVMLQHGGNPYSVNKSGESCENLVDGNDAMLELINDAKKERDIDTNSMYKDVKKSYVKPPYANPKGRTMEKPKDILEMLKLTHYVQNFVKYNINLKMFFHLTDVDLIHIGIDNQTARNKIFGIIMSFPTQRILACDPKASLKYRAQYGKARTHSNEQKALIEKQIKATITDCEEAEADISGLKHDIQKLSMIDNSTLTRHKSISRSVFCIYKQLNTINSSKYNKKVEKAKEIMNNFLRKYNALITNRACYIFNTTVSFSIDKKNMFSIPFLSNFKIEEICSGINMKSLNKPNNYFCSGRFHIKNSIVVICIITCLRSIIEGCLSFDKHLYISSTSPRTMIFGILLELFAMILMYIGHIKNNQNFIIPYIIVQIMFITIHGITFLLDILRCIWPSMPENPLLEYKENNTLEYVRLLIIFSIFFVDCYCLKIILKTYVYLENENVEFKSKPQTTIMSRNQMHFTIDNEEIHSYRNPNYSENQLSNENVSNIGVSGMIPDGPDYCIDFNKTSSFIQIQYHIDLFNVPSKISYIKKEEINKESNLTNSCNNQNDQIHYCFPLCVNSTLQDIATKNALLYRGAKDAAENILKDMNETKNFVVTVLKISLDKKNPAKLMQDVFFDPNYCSVYIGMQTIGYPYLYEIQIAKIYNSKKD</sequence>
<feature type="transmembrane region" description="Helical" evidence="10">
    <location>
        <begin position="527"/>
        <end position="546"/>
    </location>
</feature>
<reference evidence="13" key="1">
    <citation type="submission" date="2024-02" db="UniProtKB">
        <authorList>
            <consortium name="WormBaseParasite"/>
        </authorList>
    </citation>
    <scope>IDENTIFICATION</scope>
</reference>
<evidence type="ECO:0000313" key="12">
    <source>
        <dbReference type="Proteomes" id="UP000035681"/>
    </source>
</evidence>
<evidence type="ECO:0000256" key="2">
    <source>
        <dbReference type="ARBA" id="ARBA00022676"/>
    </source>
</evidence>
<accession>A0AAF5CYH2</accession>
<dbReference type="GO" id="GO:0070531">
    <property type="term" value="C:BRCA1-A complex"/>
    <property type="evidence" value="ECO:0007669"/>
    <property type="project" value="TreeGrafter"/>
</dbReference>
<evidence type="ECO:0000256" key="4">
    <source>
        <dbReference type="ARBA" id="ARBA00022737"/>
    </source>
</evidence>
<dbReference type="InterPro" id="IPR002110">
    <property type="entry name" value="Ankyrin_rpt"/>
</dbReference>
<dbReference type="Proteomes" id="UP000035681">
    <property type="component" value="Unplaced"/>
</dbReference>
<dbReference type="Gene3D" id="1.10.150.50">
    <property type="entry name" value="Transcription Factor, Ets-1"/>
    <property type="match status" value="1"/>
</dbReference>
<keyword evidence="3" id="KW-0808">Transferase</keyword>
<feature type="domain" description="SAM" evidence="11">
    <location>
        <begin position="255"/>
        <end position="318"/>
    </location>
</feature>
<keyword evidence="10" id="KW-0472">Membrane</keyword>
<evidence type="ECO:0000256" key="1">
    <source>
        <dbReference type="ARBA" id="ARBA00012020"/>
    </source>
</evidence>
<keyword evidence="10" id="KW-1133">Transmembrane helix</keyword>
<keyword evidence="5 8" id="KW-0040">ANK repeat</keyword>
<evidence type="ECO:0000256" key="10">
    <source>
        <dbReference type="SAM" id="Phobius"/>
    </source>
</evidence>
<dbReference type="GO" id="GO:0031436">
    <property type="term" value="C:BRCA1-BARD1 complex"/>
    <property type="evidence" value="ECO:0007669"/>
    <property type="project" value="TreeGrafter"/>
</dbReference>
<dbReference type="InterPro" id="IPR036770">
    <property type="entry name" value="Ankyrin_rpt-contain_sf"/>
</dbReference>
<feature type="transmembrane region" description="Helical" evidence="10">
    <location>
        <begin position="552"/>
        <end position="579"/>
    </location>
</feature>
<evidence type="ECO:0000256" key="6">
    <source>
        <dbReference type="ARBA" id="ARBA00024347"/>
    </source>
</evidence>
<keyword evidence="10" id="KW-0812">Transmembrane</keyword>
<feature type="transmembrane region" description="Helical" evidence="10">
    <location>
        <begin position="599"/>
        <end position="620"/>
    </location>
</feature>
<name>A0AAF5CYH2_STRER</name>
<dbReference type="InterPro" id="IPR013761">
    <property type="entry name" value="SAM/pointed_sf"/>
</dbReference>
<dbReference type="Pfam" id="PF00023">
    <property type="entry name" value="Ank"/>
    <property type="match status" value="1"/>
</dbReference>
<feature type="coiled-coil region" evidence="9">
    <location>
        <begin position="346"/>
        <end position="380"/>
    </location>
</feature>
<dbReference type="PROSITE" id="PS50088">
    <property type="entry name" value="ANK_REPEAT"/>
    <property type="match status" value="3"/>
</dbReference>
<evidence type="ECO:0000256" key="9">
    <source>
        <dbReference type="SAM" id="Coils"/>
    </source>
</evidence>
<feature type="repeat" description="ANK" evidence="8">
    <location>
        <begin position="138"/>
        <end position="170"/>
    </location>
</feature>
<feature type="repeat" description="ANK" evidence="8">
    <location>
        <begin position="72"/>
        <end position="104"/>
    </location>
</feature>
<keyword evidence="4" id="KW-0677">Repeat</keyword>
<dbReference type="EC" id="2.4.2.30" evidence="1"/>
<dbReference type="WBParaSite" id="TCONS_00003914.p1">
    <property type="protein sequence ID" value="TCONS_00003914.p1"/>
    <property type="gene ID" value="XLOC_000658"/>
</dbReference>
<dbReference type="GO" id="GO:0016779">
    <property type="term" value="F:nucleotidyltransferase activity"/>
    <property type="evidence" value="ECO:0007669"/>
    <property type="project" value="UniProtKB-KW"/>
</dbReference>
<organism evidence="12 13">
    <name type="scientific">Strongyloides stercoralis</name>
    <name type="common">Threadworm</name>
    <dbReference type="NCBI Taxonomy" id="6248"/>
    <lineage>
        <taxon>Eukaryota</taxon>
        <taxon>Metazoa</taxon>
        <taxon>Ecdysozoa</taxon>
        <taxon>Nematoda</taxon>
        <taxon>Chromadorea</taxon>
        <taxon>Rhabditida</taxon>
        <taxon>Tylenchina</taxon>
        <taxon>Panagrolaimomorpha</taxon>
        <taxon>Strongyloidoidea</taxon>
        <taxon>Strongyloididae</taxon>
        <taxon>Strongyloides</taxon>
    </lineage>
</organism>
<dbReference type="GO" id="GO:0085020">
    <property type="term" value="P:protein K6-linked ubiquitination"/>
    <property type="evidence" value="ECO:0007669"/>
    <property type="project" value="TreeGrafter"/>
</dbReference>
<protein>
    <recommendedName>
        <fullName evidence="1">NAD(+) ADP-ribosyltransferase</fullName>
        <ecNumber evidence="1">2.4.2.30</ecNumber>
    </recommendedName>
</protein>
<keyword evidence="12" id="KW-1185">Reference proteome</keyword>
<evidence type="ECO:0000256" key="3">
    <source>
        <dbReference type="ARBA" id="ARBA00022695"/>
    </source>
</evidence>
<dbReference type="Gene3D" id="1.25.40.20">
    <property type="entry name" value="Ankyrin repeat-containing domain"/>
    <property type="match status" value="2"/>
</dbReference>
<dbReference type="InterPro" id="IPR001660">
    <property type="entry name" value="SAM"/>
</dbReference>
<proteinExistence type="inferred from homology"/>
<dbReference type="AlphaFoldDB" id="A0AAF5CYH2"/>
<dbReference type="SMART" id="SM00248">
    <property type="entry name" value="ANK"/>
    <property type="match status" value="4"/>
</dbReference>
<keyword evidence="2" id="KW-0328">Glycosyltransferase</keyword>
<dbReference type="GO" id="GO:0004842">
    <property type="term" value="F:ubiquitin-protein transferase activity"/>
    <property type="evidence" value="ECO:0007669"/>
    <property type="project" value="TreeGrafter"/>
</dbReference>
<dbReference type="SUPFAM" id="SSF48403">
    <property type="entry name" value="Ankyrin repeat"/>
    <property type="match status" value="1"/>
</dbReference>
<dbReference type="PROSITE" id="PS50297">
    <property type="entry name" value="ANK_REP_REGION"/>
    <property type="match status" value="2"/>
</dbReference>
<dbReference type="SUPFAM" id="SSF47769">
    <property type="entry name" value="SAM/Pointed domain"/>
    <property type="match status" value="1"/>
</dbReference>
<dbReference type="CDD" id="cd09487">
    <property type="entry name" value="SAM_superfamily"/>
    <property type="match status" value="1"/>
</dbReference>
<evidence type="ECO:0000256" key="7">
    <source>
        <dbReference type="ARBA" id="ARBA00033987"/>
    </source>
</evidence>
<keyword evidence="3" id="KW-0548">Nucleotidyltransferase</keyword>
<dbReference type="Pfam" id="PF12796">
    <property type="entry name" value="Ank_2"/>
    <property type="match status" value="1"/>
</dbReference>
<dbReference type="PROSITE" id="PS50105">
    <property type="entry name" value="SAM_DOMAIN"/>
    <property type="match status" value="1"/>
</dbReference>
<evidence type="ECO:0000259" key="11">
    <source>
        <dbReference type="PROSITE" id="PS50105"/>
    </source>
</evidence>
<evidence type="ECO:0000313" key="13">
    <source>
        <dbReference type="WBParaSite" id="TCONS_00003914.p1"/>
    </source>
</evidence>
<evidence type="ECO:0000256" key="8">
    <source>
        <dbReference type="PROSITE-ProRule" id="PRU00023"/>
    </source>
</evidence>
<comment type="catalytic activity">
    <reaction evidence="7">
        <text>NAD(+) + (ADP-D-ribosyl)n-acceptor = nicotinamide + (ADP-D-ribosyl)n+1-acceptor + H(+).</text>
        <dbReference type="EC" id="2.4.2.30"/>
    </reaction>
</comment>